<comment type="cofactor">
    <cofactor evidence="1">
        <name>pyridoxal 5'-phosphate</name>
        <dbReference type="ChEBI" id="CHEBI:597326"/>
    </cofactor>
</comment>
<evidence type="ECO:0000259" key="4">
    <source>
        <dbReference type="Pfam" id="PF00291"/>
    </source>
</evidence>
<dbReference type="EMBL" id="LAZR01000002">
    <property type="protein sequence ID" value="KKO11700.1"/>
    <property type="molecule type" value="Genomic_DNA"/>
</dbReference>
<name>A0A0F9W5U7_9ZZZZ</name>
<sequence length="324" mass="35301">MITSDHICVQPVHDDLLLQHDVSLRLVRFDLAHPMVGGNKWYKLQQNLMLAREQGATRLLSFGGAYSNHIYALAAAGAESGFDTCGVIRGELVTPLNATLAFARARGMQLIPVSRTDYRRRSDQDFVDELRQLYGPFYLIPEGGANEAGVRGCQAMATQLAARVPDLDNCEIALACGTGTTLAGLLSGLRLLRRSRLSSLPPSVLTPQTAVPRPFVRGIAVLKGADFLRADINSWLARLDSSTTDQDWCLETAYHGGGYARAGQDLLDFVANFQRMHDIPLEPVYTGKLLQALYKRIAAGLYAPGSRLLALHTGGLRPAADAVW</sequence>
<gene>
    <name evidence="5" type="ORF">LCGC14_0011980</name>
</gene>
<dbReference type="InterPro" id="IPR036052">
    <property type="entry name" value="TrpB-like_PALP_sf"/>
</dbReference>
<comment type="similarity">
    <text evidence="2">Belongs to the ACC deaminase/D-cysteine desulfhydrase family.</text>
</comment>
<dbReference type="AlphaFoldDB" id="A0A0F9W5U7"/>
<organism evidence="5">
    <name type="scientific">marine sediment metagenome</name>
    <dbReference type="NCBI Taxonomy" id="412755"/>
    <lineage>
        <taxon>unclassified sequences</taxon>
        <taxon>metagenomes</taxon>
        <taxon>ecological metagenomes</taxon>
    </lineage>
</organism>
<dbReference type="PANTHER" id="PTHR43780:SF2">
    <property type="entry name" value="1-AMINOCYCLOPROPANE-1-CARBOXYLATE DEAMINASE-RELATED"/>
    <property type="match status" value="1"/>
</dbReference>
<dbReference type="SUPFAM" id="SSF53686">
    <property type="entry name" value="Tryptophan synthase beta subunit-like PLP-dependent enzymes"/>
    <property type="match status" value="1"/>
</dbReference>
<feature type="domain" description="Tryptophan synthase beta chain-like PALP" evidence="4">
    <location>
        <begin position="31"/>
        <end position="314"/>
    </location>
</feature>
<dbReference type="Gene3D" id="3.40.50.1100">
    <property type="match status" value="2"/>
</dbReference>
<dbReference type="Pfam" id="PF00291">
    <property type="entry name" value="PALP"/>
    <property type="match status" value="1"/>
</dbReference>
<dbReference type="PANTHER" id="PTHR43780">
    <property type="entry name" value="1-AMINOCYCLOPROPANE-1-CARBOXYLATE DEAMINASE-RELATED"/>
    <property type="match status" value="1"/>
</dbReference>
<dbReference type="GO" id="GO:0019148">
    <property type="term" value="F:D-cysteine desulfhydrase activity"/>
    <property type="evidence" value="ECO:0007669"/>
    <property type="project" value="TreeGrafter"/>
</dbReference>
<dbReference type="InterPro" id="IPR001926">
    <property type="entry name" value="TrpB-like_PALP"/>
</dbReference>
<evidence type="ECO:0000256" key="2">
    <source>
        <dbReference type="ARBA" id="ARBA00008639"/>
    </source>
</evidence>
<evidence type="ECO:0000256" key="3">
    <source>
        <dbReference type="ARBA" id="ARBA00022898"/>
    </source>
</evidence>
<keyword evidence="3" id="KW-0663">Pyridoxal phosphate</keyword>
<evidence type="ECO:0000313" key="5">
    <source>
        <dbReference type="EMBL" id="KKO11700.1"/>
    </source>
</evidence>
<accession>A0A0F9W5U7</accession>
<dbReference type="InterPro" id="IPR027278">
    <property type="entry name" value="ACCD_DCysDesulf"/>
</dbReference>
<dbReference type="PIRSF" id="PIRSF006278">
    <property type="entry name" value="ACCD_DCysDesulf"/>
    <property type="match status" value="1"/>
</dbReference>
<reference evidence="5" key="1">
    <citation type="journal article" date="2015" name="Nature">
        <title>Complex archaea that bridge the gap between prokaryotes and eukaryotes.</title>
        <authorList>
            <person name="Spang A."/>
            <person name="Saw J.H."/>
            <person name="Jorgensen S.L."/>
            <person name="Zaremba-Niedzwiedzka K."/>
            <person name="Martijn J."/>
            <person name="Lind A.E."/>
            <person name="van Eijk R."/>
            <person name="Schleper C."/>
            <person name="Guy L."/>
            <person name="Ettema T.J."/>
        </authorList>
    </citation>
    <scope>NUCLEOTIDE SEQUENCE</scope>
</reference>
<comment type="caution">
    <text evidence="5">The sequence shown here is derived from an EMBL/GenBank/DDBJ whole genome shotgun (WGS) entry which is preliminary data.</text>
</comment>
<evidence type="ECO:0000256" key="1">
    <source>
        <dbReference type="ARBA" id="ARBA00001933"/>
    </source>
</evidence>
<proteinExistence type="inferred from homology"/>
<protein>
    <recommendedName>
        <fullName evidence="4">Tryptophan synthase beta chain-like PALP domain-containing protein</fullName>
    </recommendedName>
</protein>